<dbReference type="SUPFAM" id="SSF56925">
    <property type="entry name" value="OMPA-like"/>
    <property type="match status" value="1"/>
</dbReference>
<gene>
    <name evidence="2" type="ORF">SAMN05443549_11210</name>
</gene>
<dbReference type="EMBL" id="FQWB01000012">
    <property type="protein sequence ID" value="SHH03228.1"/>
    <property type="molecule type" value="Genomic_DNA"/>
</dbReference>
<evidence type="ECO:0008006" key="4">
    <source>
        <dbReference type="Google" id="ProtNLM"/>
    </source>
</evidence>
<dbReference type="InterPro" id="IPR011250">
    <property type="entry name" value="OMP/PagP_B-barrel"/>
</dbReference>
<dbReference type="AlphaFoldDB" id="A0A1M5PNF9"/>
<keyword evidence="1" id="KW-0732">Signal</keyword>
<dbReference type="Proteomes" id="UP000184516">
    <property type="component" value="Unassembled WGS sequence"/>
</dbReference>
<evidence type="ECO:0000256" key="1">
    <source>
        <dbReference type="SAM" id="SignalP"/>
    </source>
</evidence>
<feature type="signal peptide" evidence="1">
    <location>
        <begin position="1"/>
        <end position="19"/>
    </location>
</feature>
<organism evidence="2 3">
    <name type="scientific">Flavobacterium fluvii</name>
    <dbReference type="NCBI Taxonomy" id="468056"/>
    <lineage>
        <taxon>Bacteria</taxon>
        <taxon>Pseudomonadati</taxon>
        <taxon>Bacteroidota</taxon>
        <taxon>Flavobacteriia</taxon>
        <taxon>Flavobacteriales</taxon>
        <taxon>Flavobacteriaceae</taxon>
        <taxon>Flavobacterium</taxon>
    </lineage>
</organism>
<sequence>MKKSILTLIMFFLFCFAYSQESKKDEQLSKGYIGLSLGVALPNGYLTSNGYDAGAGVNYGFINAGYRFSERFGATLNWGGTTHLTGALGGEIYALKYFAIGPMVSFSLKNKKIGFDLKPQFAFTTLSVDNDQYDGSDNLFHSSTLGVLFGGTVNFSLARHWCLPLNFDYLVTKFDEISSNGASGEYKVGSFNISTGLQYKF</sequence>
<proteinExistence type="predicted"/>
<reference evidence="3" key="1">
    <citation type="submission" date="2016-11" db="EMBL/GenBank/DDBJ databases">
        <authorList>
            <person name="Varghese N."/>
            <person name="Submissions S."/>
        </authorList>
    </citation>
    <scope>NUCLEOTIDE SEQUENCE [LARGE SCALE GENOMIC DNA]</scope>
    <source>
        <strain evidence="3">DSM 19978</strain>
    </source>
</reference>
<name>A0A1M5PNF9_9FLAO</name>
<accession>A0A1M5PNF9</accession>
<evidence type="ECO:0000313" key="3">
    <source>
        <dbReference type="Proteomes" id="UP000184516"/>
    </source>
</evidence>
<evidence type="ECO:0000313" key="2">
    <source>
        <dbReference type="EMBL" id="SHH03228.1"/>
    </source>
</evidence>
<dbReference type="RefSeq" id="WP_073371967.1">
    <property type="nucleotide sequence ID" value="NZ_FQWB01000012.1"/>
</dbReference>
<protein>
    <recommendedName>
        <fullName evidence="4">Outer membrane protein beta-barrel domain-containing protein</fullName>
    </recommendedName>
</protein>
<dbReference type="OrthoDB" id="764974at2"/>
<feature type="chain" id="PRO_5012251717" description="Outer membrane protein beta-barrel domain-containing protein" evidence="1">
    <location>
        <begin position="20"/>
        <end position="201"/>
    </location>
</feature>
<keyword evidence="3" id="KW-1185">Reference proteome</keyword>